<dbReference type="OrthoDB" id="6399948at2"/>
<keyword evidence="3" id="KW-1185">Reference proteome</keyword>
<evidence type="ECO:0000313" key="3">
    <source>
        <dbReference type="Proteomes" id="UP000000271"/>
    </source>
</evidence>
<dbReference type="RefSeq" id="WP_013171990.1">
    <property type="nucleotide sequence ID" value="NC_014219.1"/>
</dbReference>
<accession>D6Y0H4</accession>
<dbReference type="STRING" id="439292.Bsel_1046"/>
<proteinExistence type="predicted"/>
<dbReference type="Proteomes" id="UP000000271">
    <property type="component" value="Chromosome"/>
</dbReference>
<organism evidence="2 3">
    <name type="scientific">Bacillus selenitireducens (strain ATCC 700615 / DSM 15326 / MLS10)</name>
    <dbReference type="NCBI Taxonomy" id="439292"/>
    <lineage>
        <taxon>Bacteria</taxon>
        <taxon>Bacillati</taxon>
        <taxon>Bacillota</taxon>
        <taxon>Bacilli</taxon>
        <taxon>Bacillales</taxon>
        <taxon>Bacillaceae</taxon>
        <taxon>Salisediminibacterium</taxon>
    </lineage>
</organism>
<reference evidence="2" key="1">
    <citation type="submission" date="2009-10" db="EMBL/GenBank/DDBJ databases">
        <title>Complete sequence of Bacillus selenitireducens MLS10.</title>
        <authorList>
            <consortium name="US DOE Joint Genome Institute"/>
            <person name="Lucas S."/>
            <person name="Copeland A."/>
            <person name="Lapidus A."/>
            <person name="Glavina del Rio T."/>
            <person name="Dalin E."/>
            <person name="Tice H."/>
            <person name="Bruce D."/>
            <person name="Goodwin L."/>
            <person name="Pitluck S."/>
            <person name="Sims D."/>
            <person name="Brettin T."/>
            <person name="Detter J.C."/>
            <person name="Han C."/>
            <person name="Larimer F."/>
            <person name="Land M."/>
            <person name="Hauser L."/>
            <person name="Kyrpides N."/>
            <person name="Ovchinnikova G."/>
            <person name="Stolz J."/>
        </authorList>
    </citation>
    <scope>NUCLEOTIDE SEQUENCE [LARGE SCALE GENOMIC DNA]</scope>
    <source>
        <strain evidence="2">MLS10</strain>
    </source>
</reference>
<protein>
    <submittedName>
        <fullName evidence="2">Uncharacterized protein</fullName>
    </submittedName>
</protein>
<dbReference type="KEGG" id="bse:Bsel_1046"/>
<dbReference type="EMBL" id="CP001791">
    <property type="protein sequence ID" value="ADH98565.1"/>
    <property type="molecule type" value="Genomic_DNA"/>
</dbReference>
<evidence type="ECO:0000313" key="2">
    <source>
        <dbReference type="EMBL" id="ADH98565.1"/>
    </source>
</evidence>
<gene>
    <name evidence="2" type="ordered locus">Bsel_1046</name>
</gene>
<sequence>MAGKNHDKVVPLHTEVPVEELVQAFADMNEFAFTHYQNALEQYQAKHLPMPMVTTEKAVNVFQMAYIWNMLHAPLIKDEDGGMKTIHEQFTELAEAHEQYPPPVIHGLKRMKELQPDIYRVTALVNGQNDQDEDILIPMAQSVVHDEEPVFIPAPDDFDAEEEDWIVCFGYPVQDAVFPLTMPVTIGEEDLELFEQLMNASKDLHGFDTDHEILADPAGAFYGDVLIPYVNEEYDDEDLLDIPLGDPKQEEVDELLDSLRVQIPDELVDTFQMMWQSFCLIEEPSIRNPNSYAAATVYELLDFLDQDFKLTLKEAASLFDATPSGMKHARMKIQAFINEHYDDDFELDEEELDPFGEGEIPNGLFGEDPFQTPGKNDSDKKK</sequence>
<dbReference type="AlphaFoldDB" id="D6Y0H4"/>
<feature type="region of interest" description="Disordered" evidence="1">
    <location>
        <begin position="353"/>
        <end position="382"/>
    </location>
</feature>
<name>D6Y0H4_BACIE</name>
<dbReference type="HOGENOM" id="CLU_722907_0_0_9"/>
<evidence type="ECO:0000256" key="1">
    <source>
        <dbReference type="SAM" id="MobiDB-lite"/>
    </source>
</evidence>